<accession>A0A0C9Q5N0</accession>
<keyword evidence="1" id="KW-0175">Coiled coil</keyword>
<feature type="domain" description="DUF4485" evidence="3">
    <location>
        <begin position="15"/>
        <end position="91"/>
    </location>
</feature>
<protein>
    <submittedName>
        <fullName evidence="4">AKAP9_1 protein</fullName>
    </submittedName>
</protein>
<organism evidence="4">
    <name type="scientific">Fopius arisanus</name>
    <dbReference type="NCBI Taxonomy" id="64838"/>
    <lineage>
        <taxon>Eukaryota</taxon>
        <taxon>Metazoa</taxon>
        <taxon>Ecdysozoa</taxon>
        <taxon>Arthropoda</taxon>
        <taxon>Hexapoda</taxon>
        <taxon>Insecta</taxon>
        <taxon>Pterygota</taxon>
        <taxon>Neoptera</taxon>
        <taxon>Endopterygota</taxon>
        <taxon>Hymenoptera</taxon>
        <taxon>Apocrita</taxon>
        <taxon>Ichneumonoidea</taxon>
        <taxon>Braconidae</taxon>
        <taxon>Opiinae</taxon>
        <taxon>Fopius</taxon>
    </lineage>
</organism>
<name>A0A0C9Q5N0_9HYME</name>
<gene>
    <name evidence="4" type="primary">AKAP9_1</name>
    <name evidence="4" type="ORF">g.37095</name>
</gene>
<evidence type="ECO:0000256" key="2">
    <source>
        <dbReference type="SAM" id="MobiDB-lite"/>
    </source>
</evidence>
<dbReference type="AlphaFoldDB" id="A0A0C9Q5N0"/>
<dbReference type="InterPro" id="IPR027831">
    <property type="entry name" value="DUF4485"/>
</dbReference>
<sequence length="518" mass="61186">MSKSKDQNEESDVELDEYYQETIGETKRYISRLKDPQVAQVCKKWIERLNYAKNQRPLRNQYLAELYWRLKDGQIEGVFRRAPSKGPLVPYQKPLVTETDSCSESSASTQIARSCKHHWVRSKEPSRPESPPKSQEVVDETDEALSQDGRSELSPKAQFCLENTSKVQLHIHQQKIDHLTDTVRDLQAKNEYLNQQLLRRQGREDGNEVHQLRVTVKQKNGEISDLKSRVLQVQQMNKNIKDCHEEIIHRCRDAMDEQVQRFKFKLRQEEMKSEQLSQEVDKLTLKVEKLSQEKEEELRLKQENQEELQADRERAFESKYKHLESINGDLIRENEMKEKNILLLNTRLQELENKLQSKSEEEAKLQSLLNDQCSTMKDEFMKIRNEMEEANKQQNQVLIQKISSLKKCLLKLEKSKQKIILDYKQKIFEMEKNKEIEMKTLELHLQEQHNELSTSLSSEKQCELDSLVNMLEERYKGFVIKTEAMADSQRQKYLQKLTDLENQLCYLKSTIKTDGTYV</sequence>
<evidence type="ECO:0000313" key="4">
    <source>
        <dbReference type="EMBL" id="JAG79170.1"/>
    </source>
</evidence>
<dbReference type="Pfam" id="PF14846">
    <property type="entry name" value="DUF4485"/>
    <property type="match status" value="1"/>
</dbReference>
<proteinExistence type="predicted"/>
<feature type="coiled-coil region" evidence="1">
    <location>
        <begin position="259"/>
        <end position="393"/>
    </location>
</feature>
<evidence type="ECO:0000256" key="1">
    <source>
        <dbReference type="SAM" id="Coils"/>
    </source>
</evidence>
<feature type="coiled-coil region" evidence="1">
    <location>
        <begin position="169"/>
        <end position="196"/>
    </location>
</feature>
<reference evidence="4" key="1">
    <citation type="submission" date="2015-01" db="EMBL/GenBank/DDBJ databases">
        <title>Transcriptome Assembly of Fopius arisanus.</title>
        <authorList>
            <person name="Geib S."/>
        </authorList>
    </citation>
    <scope>NUCLEOTIDE SEQUENCE</scope>
</reference>
<dbReference type="EMBL" id="GBYB01009403">
    <property type="protein sequence ID" value="JAG79170.1"/>
    <property type="molecule type" value="Transcribed_RNA"/>
</dbReference>
<evidence type="ECO:0000259" key="3">
    <source>
        <dbReference type="Pfam" id="PF14846"/>
    </source>
</evidence>
<feature type="region of interest" description="Disordered" evidence="2">
    <location>
        <begin position="114"/>
        <end position="152"/>
    </location>
</feature>